<accession>A0A2S6MUB6</accession>
<dbReference type="Pfam" id="PF13692">
    <property type="entry name" value="Glyco_trans_1_4"/>
    <property type="match status" value="1"/>
</dbReference>
<dbReference type="PANTHER" id="PTHR46656:SF3">
    <property type="entry name" value="PUTATIVE-RELATED"/>
    <property type="match status" value="1"/>
</dbReference>
<dbReference type="PANTHER" id="PTHR46656">
    <property type="entry name" value="PUTATIVE-RELATED"/>
    <property type="match status" value="1"/>
</dbReference>
<feature type="region of interest" description="Disordered" evidence="1">
    <location>
        <begin position="749"/>
        <end position="772"/>
    </location>
</feature>
<evidence type="ECO:0000313" key="2">
    <source>
        <dbReference type="EMBL" id="PPQ25951.1"/>
    </source>
</evidence>
<reference evidence="2 3" key="1">
    <citation type="journal article" date="2018" name="Arch. Microbiol.">
        <title>New insights into the metabolic potential of the phototrophic purple bacterium Rhodopila globiformis DSM 161(T) from its draft genome sequence and evidence for a vanadium-dependent nitrogenase.</title>
        <authorList>
            <person name="Imhoff J.F."/>
            <person name="Rahn T."/>
            <person name="Kunzel S."/>
            <person name="Neulinger S.C."/>
        </authorList>
    </citation>
    <scope>NUCLEOTIDE SEQUENCE [LARGE SCALE GENOMIC DNA]</scope>
    <source>
        <strain evidence="2 3">DSM 161</strain>
    </source>
</reference>
<evidence type="ECO:0000313" key="3">
    <source>
        <dbReference type="Proteomes" id="UP000239724"/>
    </source>
</evidence>
<dbReference type="AlphaFoldDB" id="A0A2S6MUB6"/>
<dbReference type="CDD" id="cd03801">
    <property type="entry name" value="GT4_PimA-like"/>
    <property type="match status" value="1"/>
</dbReference>
<sequence>MANSDVAFCLAARALGWRIAYTPFARLVHHEGASRGHRNPPEDLIRTALDLRRFGYRSDPFFHPALDASSNIPRLRVAGEPDNATSLEQSLRHLCAGIVNPVPLDLCNDTDVAEAVSLPVTALFWPPLRPEVISDQWSAARWCLNLLRRRPDLRRRFPDALSAGADGAFARWIAGQGGRLLALPEAAVGLVRQALGAGISARARQTVLTQARLTDEMALAFLPPGRASLLSFLLRHDGAPLRLEEIWWLALECAEDPARELLLSYRFNSGWQALFPDGLTVFGRDRMAAWFRATYRCDGDWTDPARWPETLTSAEEIRLGWNSRIHWQQHHPRPFASVTAARALLDWLAGPDANLTGTERVWLAAQPVAALAEALAVPGLTVIGHFCYPSGLRTSTLSAVQGLRAVGYEVSLRDVPVDAAHDLPRHAAYAGLELHDTTLLHLQPEPFFGQAYVRAGLQPRRRRTYRIGYWYWELDSVPAGWADAVADVDEVWVATRFVGDALRSRFKVPVFELMPGLELPSFTRRNPEQFGIPPGRFTFLFTFHMMSIMERKNPLGLIRAFRQAFTADEPVMLVLKTSFGEKHPALIAGLRAAVADSGGRIMVIDRVLSTDETIALMDACNAYVSLHRSEGLGLTMAEAMLLGKPVIGTRYSGNLDFMDDRNSLLVDYTLVENSRPVPPYEGGTRWANPSEAHAARLMRQVWENQDFAAELGARARAELRTNMSMAAAGRRMADRLAAIQARRAAPIIDAGARRGPSPGQVQVEPVDGTPVR</sequence>
<dbReference type="Proteomes" id="UP000239724">
    <property type="component" value="Unassembled WGS sequence"/>
</dbReference>
<comment type="caution">
    <text evidence="2">The sequence shown here is derived from an EMBL/GenBank/DDBJ whole genome shotgun (WGS) entry which is preliminary data.</text>
</comment>
<keyword evidence="3" id="KW-1185">Reference proteome</keyword>
<dbReference type="SUPFAM" id="SSF53756">
    <property type="entry name" value="UDP-Glycosyltransferase/glycogen phosphorylase"/>
    <property type="match status" value="1"/>
</dbReference>
<evidence type="ECO:0000256" key="1">
    <source>
        <dbReference type="SAM" id="MobiDB-lite"/>
    </source>
</evidence>
<protein>
    <submittedName>
        <fullName evidence="2">Uncharacterized protein</fullName>
    </submittedName>
</protein>
<dbReference type="EMBL" id="NHRY01000275">
    <property type="protein sequence ID" value="PPQ25951.1"/>
    <property type="molecule type" value="Genomic_DNA"/>
</dbReference>
<gene>
    <name evidence="2" type="ORF">CCS01_31315</name>
</gene>
<proteinExistence type="predicted"/>
<name>A0A2S6MUB6_RHOGL</name>
<organism evidence="2 3">
    <name type="scientific">Rhodopila globiformis</name>
    <name type="common">Rhodopseudomonas globiformis</name>
    <dbReference type="NCBI Taxonomy" id="1071"/>
    <lineage>
        <taxon>Bacteria</taxon>
        <taxon>Pseudomonadati</taxon>
        <taxon>Pseudomonadota</taxon>
        <taxon>Alphaproteobacteria</taxon>
        <taxon>Acetobacterales</taxon>
        <taxon>Acetobacteraceae</taxon>
        <taxon>Rhodopila</taxon>
    </lineage>
</organism>
<dbReference type="Gene3D" id="3.40.50.2000">
    <property type="entry name" value="Glycogen Phosphorylase B"/>
    <property type="match status" value="1"/>
</dbReference>
<dbReference type="OrthoDB" id="9783791at2"/>